<feature type="region of interest" description="Disordered" evidence="2">
    <location>
        <begin position="208"/>
        <end position="243"/>
    </location>
</feature>
<feature type="coiled-coil region" evidence="1">
    <location>
        <begin position="1041"/>
        <end position="1087"/>
    </location>
</feature>
<feature type="region of interest" description="Disordered" evidence="2">
    <location>
        <begin position="2935"/>
        <end position="2967"/>
    </location>
</feature>
<comment type="caution">
    <text evidence="4">The sequence shown here is derived from an EMBL/GenBank/DDBJ whole genome shotgun (WGS) entry which is preliminary data.</text>
</comment>
<feature type="compositionally biased region" description="Basic and acidic residues" evidence="2">
    <location>
        <begin position="2403"/>
        <end position="2420"/>
    </location>
</feature>
<dbReference type="InParanoid" id="A0A0V0QTI5"/>
<gene>
    <name evidence="4" type="ORF">PPERSA_12744</name>
</gene>
<dbReference type="Pfam" id="PF00027">
    <property type="entry name" value="cNMP_binding"/>
    <property type="match status" value="1"/>
</dbReference>
<dbReference type="PROSITE" id="PS50042">
    <property type="entry name" value="CNMP_BINDING_3"/>
    <property type="match status" value="3"/>
</dbReference>
<reference evidence="4 5" key="1">
    <citation type="journal article" date="2015" name="Sci. Rep.">
        <title>Genome of the facultative scuticociliatosis pathogen Pseudocohnilembus persalinus provides insight into its virulence through horizontal gene transfer.</title>
        <authorList>
            <person name="Xiong J."/>
            <person name="Wang G."/>
            <person name="Cheng J."/>
            <person name="Tian M."/>
            <person name="Pan X."/>
            <person name="Warren A."/>
            <person name="Jiang C."/>
            <person name="Yuan D."/>
            <person name="Miao W."/>
        </authorList>
    </citation>
    <scope>NUCLEOTIDE SEQUENCE [LARGE SCALE GENOMIC DNA]</scope>
    <source>
        <strain evidence="4">36N120E</strain>
    </source>
</reference>
<feature type="domain" description="Cyclic nucleotide-binding" evidence="3">
    <location>
        <begin position="721"/>
        <end position="763"/>
    </location>
</feature>
<feature type="compositionally biased region" description="Polar residues" evidence="2">
    <location>
        <begin position="3004"/>
        <end position="3014"/>
    </location>
</feature>
<feature type="compositionally biased region" description="Basic and acidic residues" evidence="2">
    <location>
        <begin position="3049"/>
        <end position="3064"/>
    </location>
</feature>
<feature type="region of interest" description="Disordered" evidence="2">
    <location>
        <begin position="2987"/>
        <end position="3014"/>
    </location>
</feature>
<dbReference type="InterPro" id="IPR000595">
    <property type="entry name" value="cNMP-bd_dom"/>
</dbReference>
<feature type="compositionally biased region" description="Polar residues" evidence="2">
    <location>
        <begin position="994"/>
        <end position="1010"/>
    </location>
</feature>
<dbReference type="Gene3D" id="2.60.120.10">
    <property type="entry name" value="Jelly Rolls"/>
    <property type="match status" value="3"/>
</dbReference>
<feature type="region of interest" description="Disordered" evidence="2">
    <location>
        <begin position="985"/>
        <end position="1010"/>
    </location>
</feature>
<organism evidence="4 5">
    <name type="scientific">Pseudocohnilembus persalinus</name>
    <name type="common">Ciliate</name>
    <dbReference type="NCBI Taxonomy" id="266149"/>
    <lineage>
        <taxon>Eukaryota</taxon>
        <taxon>Sar</taxon>
        <taxon>Alveolata</taxon>
        <taxon>Ciliophora</taxon>
        <taxon>Intramacronucleata</taxon>
        <taxon>Oligohymenophorea</taxon>
        <taxon>Scuticociliatia</taxon>
        <taxon>Philasterida</taxon>
        <taxon>Pseudocohnilembidae</taxon>
        <taxon>Pseudocohnilembus</taxon>
    </lineage>
</organism>
<feature type="domain" description="Cyclic nucleotide-binding" evidence="3">
    <location>
        <begin position="118"/>
        <end position="181"/>
    </location>
</feature>
<evidence type="ECO:0000313" key="5">
    <source>
        <dbReference type="Proteomes" id="UP000054937"/>
    </source>
</evidence>
<name>A0A0V0QTI5_PSEPJ</name>
<dbReference type="OrthoDB" id="300195at2759"/>
<feature type="coiled-coil region" evidence="1">
    <location>
        <begin position="1473"/>
        <end position="1500"/>
    </location>
</feature>
<evidence type="ECO:0000313" key="4">
    <source>
        <dbReference type="EMBL" id="KRX05566.1"/>
    </source>
</evidence>
<dbReference type="InterPro" id="IPR018490">
    <property type="entry name" value="cNMP-bd_dom_sf"/>
</dbReference>
<feature type="compositionally biased region" description="Low complexity" evidence="2">
    <location>
        <begin position="2987"/>
        <end position="3003"/>
    </location>
</feature>
<keyword evidence="1" id="KW-0175">Coiled coil</keyword>
<keyword evidence="5" id="KW-1185">Reference proteome</keyword>
<dbReference type="OMA" id="TVQGEYP"/>
<feature type="region of interest" description="Disordered" evidence="2">
    <location>
        <begin position="2403"/>
        <end position="2429"/>
    </location>
</feature>
<evidence type="ECO:0000259" key="3">
    <source>
        <dbReference type="PROSITE" id="PS50042"/>
    </source>
</evidence>
<feature type="region of interest" description="Disordered" evidence="2">
    <location>
        <begin position="2861"/>
        <end position="2886"/>
    </location>
</feature>
<feature type="compositionally biased region" description="Low complexity" evidence="2">
    <location>
        <begin position="2941"/>
        <end position="2961"/>
    </location>
</feature>
<dbReference type="InterPro" id="IPR014710">
    <property type="entry name" value="RmlC-like_jellyroll"/>
</dbReference>
<dbReference type="EMBL" id="LDAU01000106">
    <property type="protein sequence ID" value="KRX05566.1"/>
    <property type="molecule type" value="Genomic_DNA"/>
</dbReference>
<dbReference type="CDD" id="cd00038">
    <property type="entry name" value="CAP_ED"/>
    <property type="match status" value="2"/>
</dbReference>
<feature type="region of interest" description="Disordered" evidence="2">
    <location>
        <begin position="1372"/>
        <end position="1393"/>
    </location>
</feature>
<sequence>MSVILQDKIVQNQVNKIEESTQNQNKSIKQNNYDQDFQNELQNCEKNLNDSEIDKEMKLERIDNTGIFLPQSKNYKNKHSDPLFVQLLQKKNKTPDDEMRIFERIKSLDKLKIFIEEVLKGLDTTRLVQLFSKTQYKKYQSGEVVFKQGDKSNGKLYIILQGSVMLFIKNVVNFEQEEQNFKDKKNELKPTISKVDENQMMGRFYQVSNQKGKQKLEQQPIYQKKQNKKKNKKKNEEKKANQENKKGVWDVPLFIVLKMLNIVRKFRNKQFNLHKRVLDREQQNILGKQYGNGKKKILTTGHIFGEFALLNDNSRSATIIIDRNPVMFRQGEYITVDVNQTNIKDMQYNQDNETVYMIEEGEVILEKEVTVQGEYPFEKFTKKEIVNITKLGIGSMVGDELLTKKNDKYLFTSRCYSQKAVLLKIRMGILRRRFPKEIIRDARKLFKIKYLERLEMLKNQKAIMEADFNNGDYLQQISNQSNQVIDRTSESKYNIMKIDYQKKFKFNQLFFNLVKIQELNKYHQKQQILQLKQQQFDNNNQKEDGSQSGPALRKYEYDLNSNDRIIDGEVVLKQGDRSNGKLYIILSGSVMLFIKNVVNFEHEEQKLKDRKNQLIVNENQMMGHFYKVQNQQVRQKLDIKKQIKKYKNNEKKRETERKEQVQLKLQKKKGTWDIPLLVFLKMLHVSRKIRDNQFNLNKNVLDREQQQILEKQYGNGKKKVLTSGNIFGEFALLNDNNRSATIVIDREDTELLTIDKKDFQESIDNLKDLLSLRKSLILQNFPKTNMLSPGSQIEMLYSFEPIIFSQGEYITIDVNQSNKKDFQYNQDNQTVYMIQEGEVVLEKEVTVQGEYPFEKSTKKEIINITKLGVGSIVGDELLNKKNTGYFFTSKCYSQRAILLRIRMGVLFRRFPKEIIKGAINLYKIKHKERMDILEKKKAVFQAEFNKFENILKLQNKQVVDRVNEVKIQELNKFYEKKNWQQFQQKYMKQKQTDDNNPQSSGKLNTNSQNKKNVFDWEDNSKFLEVEKERVMKFMKKKDLVINNKQENFKIQIEQNKKANKNFGDLIVEAQEKVADKLQMKLNFQLEEQYQKQKDIENFTYDFGKLQVKKTVDKKWLQYCYKFLQNKQNSKEITNMLEKQNQCFLKNQNQINSQRKLLQKNEIDWNISASSDQKLQLIKNFNQKQELKNTENSKSFQNFPSLKKYDTLPVVQQQQLSKQKDTKFMNLFGRMQKSKSRSSKIGSFYQSATKNENDQSQINTNCEYQQKLGQLKEINLNKNNIKSLVDLDLSPKNRVGHKKSTFFTNIKSQISSSNLQLNNQKNIQEQQNQQNQLQREKTISQFRVKSQKEIKEKQQSLDSKILNQVQKIPLFRIKNESSTTNSNQSTQRQNIQSSQNFEQDYCQQDILQYSQLQESFLEKVQTKKNVNLNFKLGKNLDNYRSSSLNKKQHQQLQSRLSASNKFSYIEKLFQNAKIKVFSQSNQNLEENKKSNQDQEQNKNEIFISNQGSNDQNTSLEKLGKFSLHSGVQSQNQSNFILTEKEILDEKVQRLNQAQNRNFMIKQAQNRQIQRNRNTLSKIVKKNTFLGNGYKKIFYEEVDLSYNISRNKSTVFGSNNKNNCSQVFFEDSFENQKKQNQEQNNLSFALGSQLSIRSGSVRSTVSNQLDYYSYLKNLKEEGFGSSTNADFEQRQQLNNFLDLEKSQKLTQSEYVSPKNMDQFLSNRNKNLHKNLSEKIEDMLAINLEKAQSTKQVQEHLNMKNTFKDEKNRKLLLEKQKKLIDLKRDRDISPTLLVKKSSSNFQDLKNQKLKKSKTGYQYDGKTEKMIKEKYLEQLTKINMLQRKYNLIFDDKNQQHALMGDLKSQFQKITDELQKEQDLHKQAMENNEQFQNQINSLEERNQKIEQEKTQLKKQRDELVQQENNLKMLLLKYDQMQKEMEENKNIQSQKEEEAEKMRYEMELKNKFIEELNKKQEIFQMQMNQLKEEQKINLQNKDIEIQNGVEYIQQYKNKNQQLQEENQDLLGEINQIKEEFKQFKDQNVQNQIESYEKQLKQLQEQIEQKNKIVLDLEENSVQFQNSQQKQIKELEEQNERFQQELVKKQQEIDTLNTNNKNFRRQNSVQMEEIQSENEKLTKMYEEKIRQIQDENQKKVRNLEFELNQNNQQLLQQLEEEQKLYENQGKQIQNLENQLQDKKDKFKIQQEKMNELENLVKSERGEKNAKIQEKQEIQTENERLQKELGQVQQKIKEFQEVQQENQETISQQKKEIEEMKQINQNQLEQQMEQHDVNTEELKKQFEEFYGKQIEQLENQVKENNIQKEQLKQNIVNQESQIQEKDEEIQKLKEYKHKLAEFKEKCEDLEEIVQKLKGDMEENNRIIEEKQGKENDLKNQIQELQDQLKLQKQQMEIEKKQIQQENNEKQKNLEQQQQLERDQQQEEIQQWIERLQGLEKQMREGEEQYEELELQFESEKKQFLEENDELKNQIKEFKQNIDEKENLIKKIEGEKKQVQEKFQAEMEEKINEIGKKSEKLELLQKEIESLKASDNEKNEQIYSLKREINSFQDKVMENERQVQVIEKQKSLLEESLGKKEQEIQNLILKIDGDRNEVEEKLKSQLQEQKQSYQKKLLEEKRKKEDLNLENQENKEKVLAFEQKFQEIQSNLKEMESQREEEIEGLKQKSQKLEKELKNYREKEQDIIETHKNQIQIYQGIQEENQAQIQQLKQALQMKEIELEEFQHLRNQLDEVSQCNISLQQQNQELEFSYKRQISELEDKTSEQVKLSQLMSERKIKDYTKKIEEFENENVFLKQELENLRNQSQMSETSSQIIRGGSFGVAGVLSPYMNQFNRQSLGDSGFNQLAQSERLPRRQDTLQSEQSINSNRSKEDTKKLYSKLTQMGSIAASMMSNKLDYSSLREMSQRQSQFMNIQEINENEELDISKNEKSSQQNNNSSNNKNNNNNNNNNFGGILGSINKLSQSQFSGFGLNQSQNYQQQQNGSQNGDQSLSKSENMSSQKQQHVYEQIKMELIKESQNQEIDEEIKKLLKEQQMYESQKEEVDSQEKDQQKE</sequence>
<evidence type="ECO:0000256" key="2">
    <source>
        <dbReference type="SAM" id="MobiDB-lite"/>
    </source>
</evidence>
<feature type="compositionally biased region" description="Low complexity" evidence="2">
    <location>
        <begin position="1375"/>
        <end position="1393"/>
    </location>
</feature>
<feature type="region of interest" description="Disordered" evidence="2">
    <location>
        <begin position="3044"/>
        <end position="3064"/>
    </location>
</feature>
<proteinExistence type="predicted"/>
<dbReference type="Proteomes" id="UP000054937">
    <property type="component" value="Unassembled WGS sequence"/>
</dbReference>
<dbReference type="PROSITE" id="PS51450">
    <property type="entry name" value="LRR"/>
    <property type="match status" value="1"/>
</dbReference>
<feature type="coiled-coil region" evidence="1">
    <location>
        <begin position="34"/>
        <end position="61"/>
    </location>
</feature>
<accession>A0A0V0QTI5</accession>
<feature type="coiled-coil region" evidence="1">
    <location>
        <begin position="2780"/>
        <end position="2821"/>
    </location>
</feature>
<feature type="compositionally biased region" description="Basic and acidic residues" evidence="2">
    <location>
        <begin position="234"/>
        <end position="243"/>
    </location>
</feature>
<dbReference type="InterPro" id="IPR001611">
    <property type="entry name" value="Leu-rich_rpt"/>
</dbReference>
<feature type="domain" description="Cyclic nucleotide-binding" evidence="3">
    <location>
        <begin position="298"/>
        <end position="320"/>
    </location>
</feature>
<feature type="compositionally biased region" description="Polar residues" evidence="2">
    <location>
        <begin position="2868"/>
        <end position="2878"/>
    </location>
</feature>
<protein>
    <submittedName>
        <fullName evidence="4">Cyclic nucleotide-binding protein</fullName>
    </submittedName>
</protein>
<dbReference type="SUPFAM" id="SSF51206">
    <property type="entry name" value="cAMP-binding domain-like"/>
    <property type="match status" value="3"/>
</dbReference>
<evidence type="ECO:0000256" key="1">
    <source>
        <dbReference type="SAM" id="Coils"/>
    </source>
</evidence>